<dbReference type="AlphaFoldDB" id="A0A9P9H1X9"/>
<evidence type="ECO:0000313" key="1">
    <source>
        <dbReference type="EMBL" id="KAH7249556.1"/>
    </source>
</evidence>
<name>A0A9P9H1X9_FUSSL</name>
<dbReference type="Proteomes" id="UP000736672">
    <property type="component" value="Unassembled WGS sequence"/>
</dbReference>
<dbReference type="OrthoDB" id="5095884at2759"/>
<sequence>MAQPGAGWPAVGLAVMDAVPAFLNWWSTDSKNRTTSTIPQARFISPISAEEAFVIPEYLTTLKSSITRSNVMDGNFRLPPAMENSFRRAMKEAKLFKEIHDGLMTDVKLRFAGHYDQLGQLLIDIERAIIDIADRNETKTSYFGGLFTTDQPYARARRHHTTLLSITNDMIETSEFERDRLIELLEELRVFETHEEHHGAICGLRSKTLKSIQRWTKKTKDVRVEVKVMCNSSKRSKHLVSIDAVRQGLLTLQHDQAKTLETALLGYCKSLLEAMRRLAESGNG</sequence>
<keyword evidence="2" id="KW-1185">Reference proteome</keyword>
<gene>
    <name evidence="1" type="ORF">B0J15DRAFT_468089</name>
</gene>
<accession>A0A9P9H1X9</accession>
<evidence type="ECO:0000313" key="2">
    <source>
        <dbReference type="Proteomes" id="UP000736672"/>
    </source>
</evidence>
<reference evidence="1" key="1">
    <citation type="journal article" date="2021" name="Nat. Commun.">
        <title>Genetic determinants of endophytism in the Arabidopsis root mycobiome.</title>
        <authorList>
            <person name="Mesny F."/>
            <person name="Miyauchi S."/>
            <person name="Thiergart T."/>
            <person name="Pickel B."/>
            <person name="Atanasova L."/>
            <person name="Karlsson M."/>
            <person name="Huettel B."/>
            <person name="Barry K.W."/>
            <person name="Haridas S."/>
            <person name="Chen C."/>
            <person name="Bauer D."/>
            <person name="Andreopoulos W."/>
            <person name="Pangilinan J."/>
            <person name="LaButti K."/>
            <person name="Riley R."/>
            <person name="Lipzen A."/>
            <person name="Clum A."/>
            <person name="Drula E."/>
            <person name="Henrissat B."/>
            <person name="Kohler A."/>
            <person name="Grigoriev I.V."/>
            <person name="Martin F.M."/>
            <person name="Hacquard S."/>
        </authorList>
    </citation>
    <scope>NUCLEOTIDE SEQUENCE</scope>
    <source>
        <strain evidence="1">FSSC 5 MPI-SDFR-AT-0091</strain>
    </source>
</reference>
<protein>
    <submittedName>
        <fullName evidence="1">Uncharacterized protein</fullName>
    </submittedName>
</protein>
<dbReference type="EMBL" id="JAGTJS010000013">
    <property type="protein sequence ID" value="KAH7249556.1"/>
    <property type="molecule type" value="Genomic_DNA"/>
</dbReference>
<organism evidence="1 2">
    <name type="scientific">Fusarium solani</name>
    <name type="common">Filamentous fungus</name>
    <dbReference type="NCBI Taxonomy" id="169388"/>
    <lineage>
        <taxon>Eukaryota</taxon>
        <taxon>Fungi</taxon>
        <taxon>Dikarya</taxon>
        <taxon>Ascomycota</taxon>
        <taxon>Pezizomycotina</taxon>
        <taxon>Sordariomycetes</taxon>
        <taxon>Hypocreomycetidae</taxon>
        <taxon>Hypocreales</taxon>
        <taxon>Nectriaceae</taxon>
        <taxon>Fusarium</taxon>
        <taxon>Fusarium solani species complex</taxon>
    </lineage>
</organism>
<comment type="caution">
    <text evidence="1">The sequence shown here is derived from an EMBL/GenBank/DDBJ whole genome shotgun (WGS) entry which is preliminary data.</text>
</comment>
<proteinExistence type="predicted"/>